<evidence type="ECO:0000259" key="1">
    <source>
        <dbReference type="Pfam" id="PF09648"/>
    </source>
</evidence>
<dbReference type="Gene3D" id="2.40.128.690">
    <property type="entry name" value="YycH protein, domain 3-like"/>
    <property type="match status" value="1"/>
</dbReference>
<proteinExistence type="predicted"/>
<name>A0A2T6C298_9BACL</name>
<gene>
    <name evidence="2" type="ORF">C8P63_10535</name>
</gene>
<protein>
    <submittedName>
        <fullName evidence="2">Regulatory protein YycI of two-component signal transduction system YycFG</fullName>
    </submittedName>
</protein>
<accession>A0A2T6C298</accession>
<keyword evidence="3" id="KW-1185">Reference proteome</keyword>
<dbReference type="AlphaFoldDB" id="A0A2T6C298"/>
<dbReference type="Pfam" id="PF09648">
    <property type="entry name" value="YycI"/>
    <property type="match status" value="1"/>
</dbReference>
<sequence>MDWSRAKSILILAFLALNVFLADQLLTAKGEQAQNQKVSEETQRELKDLIADQQITLKADLPKTALQVSSLEAKPKDEETLLEKDDRWESMSEGNYRLVFHTPVEPVDGLDKMLKRYVPDFEEYRMLGPQGDQQKTFFQIHNGRPIFDSRLIVRLKDGAVKELRLTPLTILENKNNTRTGLSAQDALVRLIQYGRIDKGATVTDVTLGYHGQAYDGSSRFLFPVWRIQTEETTFYINALTQVIEAVPNR</sequence>
<dbReference type="RefSeq" id="WP_170109508.1">
    <property type="nucleotide sequence ID" value="NZ_QBKR01000005.1"/>
</dbReference>
<feature type="domain" description="Regulatory protein YycH-like" evidence="1">
    <location>
        <begin position="34"/>
        <end position="238"/>
    </location>
</feature>
<evidence type="ECO:0000313" key="3">
    <source>
        <dbReference type="Proteomes" id="UP000244240"/>
    </source>
</evidence>
<comment type="caution">
    <text evidence="2">The sequence shown here is derived from an EMBL/GenBank/DDBJ whole genome shotgun (WGS) entry which is preliminary data.</text>
</comment>
<reference evidence="2 3" key="1">
    <citation type="submission" date="2018-04" db="EMBL/GenBank/DDBJ databases">
        <title>Genomic Encyclopedia of Archaeal and Bacterial Type Strains, Phase II (KMG-II): from individual species to whole genera.</title>
        <authorList>
            <person name="Goeker M."/>
        </authorList>
    </citation>
    <scope>NUCLEOTIDE SEQUENCE [LARGE SCALE GENOMIC DNA]</scope>
    <source>
        <strain evidence="2 3">DSM 45787</strain>
    </source>
</reference>
<evidence type="ECO:0000313" key="2">
    <source>
        <dbReference type="EMBL" id="PTX62440.1"/>
    </source>
</evidence>
<dbReference type="InterPro" id="IPR018604">
    <property type="entry name" value="YycI-like"/>
</dbReference>
<dbReference type="EMBL" id="QBKR01000005">
    <property type="protein sequence ID" value="PTX62440.1"/>
    <property type="molecule type" value="Genomic_DNA"/>
</dbReference>
<organism evidence="2 3">
    <name type="scientific">Melghirimyces profundicolus</name>
    <dbReference type="NCBI Taxonomy" id="1242148"/>
    <lineage>
        <taxon>Bacteria</taxon>
        <taxon>Bacillati</taxon>
        <taxon>Bacillota</taxon>
        <taxon>Bacilli</taxon>
        <taxon>Bacillales</taxon>
        <taxon>Thermoactinomycetaceae</taxon>
        <taxon>Melghirimyces</taxon>
    </lineage>
</organism>
<dbReference type="GO" id="GO:0016020">
    <property type="term" value="C:membrane"/>
    <property type="evidence" value="ECO:0007669"/>
    <property type="project" value="InterPro"/>
</dbReference>
<dbReference type="Proteomes" id="UP000244240">
    <property type="component" value="Unassembled WGS sequence"/>
</dbReference>